<dbReference type="InterPro" id="IPR029016">
    <property type="entry name" value="GAF-like_dom_sf"/>
</dbReference>
<evidence type="ECO:0000256" key="8">
    <source>
        <dbReference type="ARBA" id="ARBA00023012"/>
    </source>
</evidence>
<dbReference type="InterPro" id="IPR027417">
    <property type="entry name" value="P-loop_NTPase"/>
</dbReference>
<dbReference type="InterPro" id="IPR000719">
    <property type="entry name" value="Prot_kinase_dom"/>
</dbReference>
<dbReference type="InterPro" id="IPR003661">
    <property type="entry name" value="HisK_dim/P_dom"/>
</dbReference>
<keyword evidence="3" id="KW-0597">Phosphoprotein</keyword>
<dbReference type="SUPFAM" id="SSF52540">
    <property type="entry name" value="P-loop containing nucleoside triphosphate hydrolases"/>
    <property type="match status" value="1"/>
</dbReference>
<sequence length="1758" mass="196975">MIGLPDYETIELLHESSKSLIYRARHRETRRNRIVKMLKLGARSADAARLRREYDIARSLEIEGVVRPAEFRESANVSYLIVDDFGGESLHRMLKRCGRLTLPVFLDMAAQLARIIGRLHRHKVVHKDINPQNIIVHPETLEVKLTGFGVASVLLSEHQDPVPPELPAGTLTHMSPEQTGRISRVVDYRSDFYSLGATFYEMLTGRLPFAECDSIGLIHAHIAKQPLPPHQLAPGVPQVVSDIVMKCMAKTAEERYQSAFGLEADLERCRRSLREAGSVEPFPIGERDRKDIFAIPQKLYGRDGEWAELQAAYARAASGSFACVLISGTAGAGKSSLAMELKRAASGGLFVSGKFDPFRRDVPYSGWTSALQQWVRQLLAGGEEQLAVWRAKLTELAVSSGQALTGLIPELELVIGKQPDAERLPAAENRHRLHDMFRSLLERIATREKPLVLLLDDIHWADDGSLELLGELAKESPVGSFLLAATYRTEEAGDHPLLSGLVPELLQVPACSWIALGRLAAEDIARLLAETMRTELEGCRELAAIVADKTGGNPFFVKQFLEVMHDRGLVRFHYERECWEWDSESLEAMNLSDHVIRLIGEKLERLSPEARHLLQAAACIGYEFSSAHVAALTRMRESEAQTLLRDAVRLRLIAPAGTGFGLAGAEPPGHSAGAATERSAEYRFLHDRIREYCYHRNPDAVARSYRLAAGWLLLKEWNRAEAIDDRLFEIVNHLNAGREWIHDESERLRLAGLNLEAGLKAKSATAYPSAAEYLRAGIACLDERAWDEHFDLAFSLHLSYMEAAYLSGNFEQAERWFSYLLGRARNPQERANVYNIMIVMCLHRGLHEQAVRIGMEGLAAFGVRLPRRVRRRHVWKGLLATRRNWLSAPAQSILQLPVMTDPEIKALASLMLHASTPSYFVNPDLYLLLMMNMIGLTLKHGLSAESANAFNALGMLLGSGLGQYRQGEAYGMLSLKLNERYPSRMLDSKIHFAFGAFINHWTRHIETSIPYLWRSYHTGIQSGDVVFAGYAITYILLMLEFKGVPLEELREFIGSHKPFLRRIQNSETLHMMDVLDRYVRHLESDGPGLQPERDEGDESALANELEKLCNQIVLQVFHIKKAMLHYLFGRYEDAWRSSLESGKRIGASHCLFHVPEHYFYEGLIAAELLGQAGPARKPGLVLRLRRVRRKLRRWAAFAPDNYEHMSALVEAEWMRLRNDDRRAVDAYERAIASARRGGFTQAEAIACERAALYYAQLGRQRLARDAMEAAVRAYDRWGARAKTRQLARTYPQLVPALPASGREQGAFAHTNLYSSPGLDLKAIIRTSQAISGEIVLERLLQKLMGVLMQTAGAERGLLILKEDDGYHIEAEGRASPDGWSSGGRPSDTAGTVSVLLSRPLEDENNIPKSLIHYVMRTMEPVTLDYASQDGLFTGDPYVRRTGLKSACCVPVVHQGQLTALMYLENNLATHAFTAERQSLIGIIAAQAAISIRNARLYTEMEKRVNERTDEIIRMEESRRNLFANISHDLGTPLTSIQGYVEAILDGVVDDPEARRKYLKIVLARVQGIRRLIKDLFQLSKMETRQLHFNRKAVPAAEMIREMFQKHELDTLEAGVGYRLDIDESLDGVQVVADEQRIGQVYDNLLYNALRYTPSGGQIRVSARLEADGEYVLIQVADTGSGIAAHDLPHIFERFYRGSKSRGTAEGGGSGLGLAIAREIVTLHDGEIWAESEPGQGSVFYFTLPVRKRPGQSAAVENL</sequence>
<dbReference type="InterPro" id="IPR003594">
    <property type="entry name" value="HATPase_dom"/>
</dbReference>
<dbReference type="CDD" id="cd00075">
    <property type="entry name" value="HATPase"/>
    <property type="match status" value="1"/>
</dbReference>
<dbReference type="InterPro" id="IPR004358">
    <property type="entry name" value="Sig_transdc_His_kin-like_C"/>
</dbReference>
<evidence type="ECO:0000313" key="11">
    <source>
        <dbReference type="EMBL" id="MFC7750973.1"/>
    </source>
</evidence>
<dbReference type="Gene3D" id="3.30.450.40">
    <property type="match status" value="1"/>
</dbReference>
<dbReference type="InterPro" id="IPR036097">
    <property type="entry name" value="HisK_dim/P_sf"/>
</dbReference>
<dbReference type="CDD" id="cd00082">
    <property type="entry name" value="HisKA"/>
    <property type="match status" value="1"/>
</dbReference>
<dbReference type="RefSeq" id="WP_170209475.1">
    <property type="nucleotide sequence ID" value="NZ_JBHTGQ010000031.1"/>
</dbReference>
<evidence type="ECO:0000256" key="5">
    <source>
        <dbReference type="ARBA" id="ARBA00022741"/>
    </source>
</evidence>
<dbReference type="SUPFAM" id="SSF56112">
    <property type="entry name" value="Protein kinase-like (PK-like)"/>
    <property type="match status" value="1"/>
</dbReference>
<dbReference type="PROSITE" id="PS50109">
    <property type="entry name" value="HIS_KIN"/>
    <property type="match status" value="1"/>
</dbReference>
<dbReference type="InterPro" id="IPR011990">
    <property type="entry name" value="TPR-like_helical_dom_sf"/>
</dbReference>
<dbReference type="SMART" id="SM00065">
    <property type="entry name" value="GAF"/>
    <property type="match status" value="1"/>
</dbReference>
<dbReference type="SUPFAM" id="SSF47384">
    <property type="entry name" value="Homodimeric domain of signal transducing histidine kinase"/>
    <property type="match status" value="1"/>
</dbReference>
<evidence type="ECO:0000256" key="1">
    <source>
        <dbReference type="ARBA" id="ARBA00000085"/>
    </source>
</evidence>
<keyword evidence="12" id="KW-1185">Reference proteome</keyword>
<dbReference type="Gene3D" id="3.30.200.20">
    <property type="entry name" value="Phosphorylase Kinase, domain 1"/>
    <property type="match status" value="1"/>
</dbReference>
<keyword evidence="7" id="KW-0067">ATP-binding</keyword>
<dbReference type="PRINTS" id="PR00344">
    <property type="entry name" value="BCTRLSENSOR"/>
</dbReference>
<dbReference type="Pfam" id="PF13191">
    <property type="entry name" value="AAA_16"/>
    <property type="match status" value="1"/>
</dbReference>
<evidence type="ECO:0000259" key="9">
    <source>
        <dbReference type="PROSITE" id="PS50011"/>
    </source>
</evidence>
<keyword evidence="5" id="KW-0547">Nucleotide-binding</keyword>
<feature type="domain" description="Histidine kinase" evidence="10">
    <location>
        <begin position="1524"/>
        <end position="1747"/>
    </location>
</feature>
<dbReference type="CDD" id="cd14014">
    <property type="entry name" value="STKc_PknB_like"/>
    <property type="match status" value="1"/>
</dbReference>
<evidence type="ECO:0000256" key="6">
    <source>
        <dbReference type="ARBA" id="ARBA00022777"/>
    </source>
</evidence>
<comment type="caution">
    <text evidence="11">The sequence shown here is derived from an EMBL/GenBank/DDBJ whole genome shotgun (WGS) entry which is preliminary data.</text>
</comment>
<dbReference type="Proteomes" id="UP001596528">
    <property type="component" value="Unassembled WGS sequence"/>
</dbReference>
<dbReference type="Gene3D" id="1.10.510.10">
    <property type="entry name" value="Transferase(Phosphotransferase) domain 1"/>
    <property type="match status" value="1"/>
</dbReference>
<reference evidence="12" key="1">
    <citation type="journal article" date="2019" name="Int. J. Syst. Evol. Microbiol.">
        <title>The Global Catalogue of Microorganisms (GCM) 10K type strain sequencing project: providing services to taxonomists for standard genome sequencing and annotation.</title>
        <authorList>
            <consortium name="The Broad Institute Genomics Platform"/>
            <consortium name="The Broad Institute Genome Sequencing Center for Infectious Disease"/>
            <person name="Wu L."/>
            <person name="Ma J."/>
        </authorList>
    </citation>
    <scope>NUCLEOTIDE SEQUENCE [LARGE SCALE GENOMIC DNA]</scope>
    <source>
        <strain evidence="12">JCM 18657</strain>
    </source>
</reference>
<accession>A0ABW2V9J4</accession>
<dbReference type="Pfam" id="PF01590">
    <property type="entry name" value="GAF"/>
    <property type="match status" value="1"/>
</dbReference>
<name>A0ABW2V9J4_9BACL</name>
<evidence type="ECO:0000256" key="4">
    <source>
        <dbReference type="ARBA" id="ARBA00022679"/>
    </source>
</evidence>
<dbReference type="PROSITE" id="PS50011">
    <property type="entry name" value="PROTEIN_KINASE_DOM"/>
    <property type="match status" value="1"/>
</dbReference>
<dbReference type="InterPro" id="IPR003018">
    <property type="entry name" value="GAF"/>
</dbReference>
<gene>
    <name evidence="11" type="ORF">ACFQWB_13680</name>
</gene>
<dbReference type="SUPFAM" id="SSF55781">
    <property type="entry name" value="GAF domain-like"/>
    <property type="match status" value="1"/>
</dbReference>
<protein>
    <recommendedName>
        <fullName evidence="2">histidine kinase</fullName>
        <ecNumber evidence="2">2.7.13.3</ecNumber>
    </recommendedName>
</protein>
<proteinExistence type="predicted"/>
<dbReference type="Gene3D" id="3.30.565.10">
    <property type="entry name" value="Histidine kinase-like ATPase, C-terminal domain"/>
    <property type="match status" value="1"/>
</dbReference>
<dbReference type="InterPro" id="IPR011009">
    <property type="entry name" value="Kinase-like_dom_sf"/>
</dbReference>
<dbReference type="SUPFAM" id="SSF48452">
    <property type="entry name" value="TPR-like"/>
    <property type="match status" value="1"/>
</dbReference>
<dbReference type="InterPro" id="IPR005467">
    <property type="entry name" value="His_kinase_dom"/>
</dbReference>
<feature type="domain" description="Protein kinase" evidence="9">
    <location>
        <begin position="7"/>
        <end position="283"/>
    </location>
</feature>
<dbReference type="Gene3D" id="1.10.287.130">
    <property type="match status" value="1"/>
</dbReference>
<comment type="catalytic activity">
    <reaction evidence="1">
        <text>ATP + protein L-histidine = ADP + protein N-phospho-L-histidine.</text>
        <dbReference type="EC" id="2.7.13.3"/>
    </reaction>
</comment>
<evidence type="ECO:0000256" key="7">
    <source>
        <dbReference type="ARBA" id="ARBA00022840"/>
    </source>
</evidence>
<dbReference type="Pfam" id="PF00512">
    <property type="entry name" value="HisKA"/>
    <property type="match status" value="1"/>
</dbReference>
<evidence type="ECO:0000259" key="10">
    <source>
        <dbReference type="PROSITE" id="PS50109"/>
    </source>
</evidence>
<dbReference type="Gene3D" id="3.40.50.300">
    <property type="entry name" value="P-loop containing nucleotide triphosphate hydrolases"/>
    <property type="match status" value="1"/>
</dbReference>
<dbReference type="InterPro" id="IPR053159">
    <property type="entry name" value="Hybrid_Histidine_Kinase"/>
</dbReference>
<dbReference type="PANTHER" id="PTHR43642">
    <property type="entry name" value="HYBRID SIGNAL TRANSDUCTION HISTIDINE KINASE G"/>
    <property type="match status" value="1"/>
</dbReference>
<dbReference type="Pfam" id="PF00069">
    <property type="entry name" value="Pkinase"/>
    <property type="match status" value="1"/>
</dbReference>
<dbReference type="SMART" id="SM00387">
    <property type="entry name" value="HATPase_c"/>
    <property type="match status" value="1"/>
</dbReference>
<evidence type="ECO:0000256" key="2">
    <source>
        <dbReference type="ARBA" id="ARBA00012438"/>
    </source>
</evidence>
<dbReference type="Pfam" id="PF02518">
    <property type="entry name" value="HATPase_c"/>
    <property type="match status" value="1"/>
</dbReference>
<dbReference type="SUPFAM" id="SSF55874">
    <property type="entry name" value="ATPase domain of HSP90 chaperone/DNA topoisomerase II/histidine kinase"/>
    <property type="match status" value="1"/>
</dbReference>
<organism evidence="11 12">
    <name type="scientific">Paenibacillus thermoaerophilus</name>
    <dbReference type="NCBI Taxonomy" id="1215385"/>
    <lineage>
        <taxon>Bacteria</taxon>
        <taxon>Bacillati</taxon>
        <taxon>Bacillota</taxon>
        <taxon>Bacilli</taxon>
        <taxon>Bacillales</taxon>
        <taxon>Paenibacillaceae</taxon>
        <taxon>Paenibacillus</taxon>
    </lineage>
</organism>
<evidence type="ECO:0000313" key="12">
    <source>
        <dbReference type="Proteomes" id="UP001596528"/>
    </source>
</evidence>
<dbReference type="PANTHER" id="PTHR43642:SF1">
    <property type="entry name" value="HYBRID SIGNAL TRANSDUCTION HISTIDINE KINASE G"/>
    <property type="match status" value="1"/>
</dbReference>
<evidence type="ECO:0000256" key="3">
    <source>
        <dbReference type="ARBA" id="ARBA00022553"/>
    </source>
</evidence>
<keyword evidence="6" id="KW-0418">Kinase</keyword>
<keyword evidence="8" id="KW-0902">Two-component regulatory system</keyword>
<dbReference type="EMBL" id="JBHTGQ010000031">
    <property type="protein sequence ID" value="MFC7750973.1"/>
    <property type="molecule type" value="Genomic_DNA"/>
</dbReference>
<dbReference type="InterPro" id="IPR041664">
    <property type="entry name" value="AAA_16"/>
</dbReference>
<dbReference type="InterPro" id="IPR036890">
    <property type="entry name" value="HATPase_C_sf"/>
</dbReference>
<dbReference type="SMART" id="SM00388">
    <property type="entry name" value="HisKA"/>
    <property type="match status" value="1"/>
</dbReference>
<dbReference type="EC" id="2.7.13.3" evidence="2"/>
<keyword evidence="4" id="KW-0808">Transferase</keyword>